<keyword evidence="1" id="KW-0808">Transferase</keyword>
<dbReference type="EMBL" id="CM016555">
    <property type="protein sequence ID" value="TKW20856.1"/>
    <property type="molecule type" value="Genomic_DNA"/>
</dbReference>
<dbReference type="Gene3D" id="3.40.47.10">
    <property type="match status" value="1"/>
</dbReference>
<dbReference type="Gramene" id="TKW20856">
    <property type="protein sequence ID" value="TKW20856"/>
    <property type="gene ID" value="SEVIR_4G117301v2"/>
</dbReference>
<dbReference type="GO" id="GO:0016747">
    <property type="term" value="F:acyltransferase activity, transferring groups other than amino-acyl groups"/>
    <property type="evidence" value="ECO:0007669"/>
    <property type="project" value="InterPro"/>
</dbReference>
<dbReference type="Pfam" id="PF08392">
    <property type="entry name" value="FAE1_CUT1_RppA"/>
    <property type="match status" value="1"/>
</dbReference>
<accession>A0A4V6D862</accession>
<dbReference type="AlphaFoldDB" id="A0A4V6D862"/>
<dbReference type="PANTHER" id="PTHR31561">
    <property type="entry name" value="3-KETOACYL-COA SYNTHASE"/>
    <property type="match status" value="1"/>
</dbReference>
<feature type="domain" description="FAE" evidence="2">
    <location>
        <begin position="2"/>
        <end position="198"/>
    </location>
</feature>
<organism evidence="3 4">
    <name type="scientific">Setaria viridis</name>
    <name type="common">Green bristlegrass</name>
    <name type="synonym">Setaria italica subsp. viridis</name>
    <dbReference type="NCBI Taxonomy" id="4556"/>
    <lineage>
        <taxon>Eukaryota</taxon>
        <taxon>Viridiplantae</taxon>
        <taxon>Streptophyta</taxon>
        <taxon>Embryophyta</taxon>
        <taxon>Tracheophyta</taxon>
        <taxon>Spermatophyta</taxon>
        <taxon>Magnoliopsida</taxon>
        <taxon>Liliopsida</taxon>
        <taxon>Poales</taxon>
        <taxon>Poaceae</taxon>
        <taxon>PACMAD clade</taxon>
        <taxon>Panicoideae</taxon>
        <taxon>Panicodae</taxon>
        <taxon>Paniceae</taxon>
        <taxon>Cenchrinae</taxon>
        <taxon>Setaria</taxon>
    </lineage>
</organism>
<dbReference type="GO" id="GO:0006633">
    <property type="term" value="P:fatty acid biosynthetic process"/>
    <property type="evidence" value="ECO:0007669"/>
    <property type="project" value="InterPro"/>
</dbReference>
<dbReference type="InterPro" id="IPR016039">
    <property type="entry name" value="Thiolase-like"/>
</dbReference>
<keyword evidence="1" id="KW-0012">Acyltransferase</keyword>
<sequence length="240" mass="26304">MVIFTVIDDLLAKTSVKPNEIDILIVNCSCTTMIPSMTDMIIINRYKLRSGIRNTELSGMGCSAGLIAVGLARNLLQTMSYGAHALVVSTEILTGKYYAGRKRSMQLTNMLFRMGGAAVLLSTSRANARFELMHIVRKSTSAQDSAYHCVFHEEDEEGNLGLNLSKDLVATAGEALKSNITTTAPLVLPVSEQFSFLSSSHFCSPLSHRRCLRKLQVQSIVFLISVSQFNISAYMLVGKL</sequence>
<dbReference type="InterPro" id="IPR012392">
    <property type="entry name" value="3-ktacl-CoA_syn"/>
</dbReference>
<dbReference type="OMA" id="CNTESMA"/>
<keyword evidence="4" id="KW-1185">Reference proteome</keyword>
<protein>
    <recommendedName>
        <fullName evidence="2">FAE domain-containing protein</fullName>
    </recommendedName>
</protein>
<dbReference type="GO" id="GO:0016020">
    <property type="term" value="C:membrane"/>
    <property type="evidence" value="ECO:0007669"/>
    <property type="project" value="InterPro"/>
</dbReference>
<name>A0A4V6D862_SETVI</name>
<evidence type="ECO:0000256" key="1">
    <source>
        <dbReference type="ARBA" id="ARBA00023315"/>
    </source>
</evidence>
<dbReference type="Proteomes" id="UP000298652">
    <property type="component" value="Chromosome 4"/>
</dbReference>
<evidence type="ECO:0000313" key="3">
    <source>
        <dbReference type="EMBL" id="TKW20856.1"/>
    </source>
</evidence>
<evidence type="ECO:0000313" key="4">
    <source>
        <dbReference type="Proteomes" id="UP000298652"/>
    </source>
</evidence>
<reference evidence="3" key="1">
    <citation type="submission" date="2019-03" db="EMBL/GenBank/DDBJ databases">
        <title>WGS assembly of Setaria viridis.</title>
        <authorList>
            <person name="Huang P."/>
            <person name="Jenkins J."/>
            <person name="Grimwood J."/>
            <person name="Barry K."/>
            <person name="Healey A."/>
            <person name="Mamidi S."/>
            <person name="Sreedasyam A."/>
            <person name="Shu S."/>
            <person name="Feldman M."/>
            <person name="Wu J."/>
            <person name="Yu Y."/>
            <person name="Chen C."/>
            <person name="Johnson J."/>
            <person name="Rokhsar D."/>
            <person name="Baxter I."/>
            <person name="Schmutz J."/>
            <person name="Brutnell T."/>
            <person name="Kellogg E."/>
        </authorList>
    </citation>
    <scope>NUCLEOTIDE SEQUENCE [LARGE SCALE GENOMIC DNA]</scope>
</reference>
<dbReference type="SUPFAM" id="SSF53901">
    <property type="entry name" value="Thiolase-like"/>
    <property type="match status" value="1"/>
</dbReference>
<evidence type="ECO:0000259" key="2">
    <source>
        <dbReference type="Pfam" id="PF08392"/>
    </source>
</evidence>
<proteinExistence type="predicted"/>
<dbReference type="InterPro" id="IPR013601">
    <property type="entry name" value="FAE1_typ3_polyketide_synth"/>
</dbReference>
<gene>
    <name evidence="3" type="ORF">SEVIR_4G117301v2</name>
</gene>